<dbReference type="AlphaFoldDB" id="A0A162Y6R7"/>
<dbReference type="Proteomes" id="UP000076837">
    <property type="component" value="Unassembled WGS sequence"/>
</dbReference>
<proteinExistence type="predicted"/>
<reference evidence="1 2" key="1">
    <citation type="journal article" date="2016" name="Sci. Rep.">
        <title>Draft genome sequencing and secretome analysis of fungal phytopathogen Ascochyta rabiei provides insight into the necrotrophic effector repertoire.</title>
        <authorList>
            <person name="Verma S."/>
            <person name="Gazara R.K."/>
            <person name="Nizam S."/>
            <person name="Parween S."/>
            <person name="Chattopadhyay D."/>
            <person name="Verma P.K."/>
        </authorList>
    </citation>
    <scope>NUCLEOTIDE SEQUENCE [LARGE SCALE GENOMIC DNA]</scope>
    <source>
        <strain evidence="1 2">ArDII</strain>
    </source>
</reference>
<dbReference type="InterPro" id="IPR038922">
    <property type="entry name" value="HYPK_UBA"/>
</dbReference>
<dbReference type="GO" id="GO:0050821">
    <property type="term" value="P:protein stabilization"/>
    <property type="evidence" value="ECO:0007669"/>
    <property type="project" value="TreeGrafter"/>
</dbReference>
<dbReference type="InterPro" id="IPR044034">
    <property type="entry name" value="NAC-like_UBA"/>
</dbReference>
<evidence type="ECO:0000313" key="1">
    <source>
        <dbReference type="EMBL" id="KZM19847.1"/>
    </source>
</evidence>
<evidence type="ECO:0000313" key="2">
    <source>
        <dbReference type="Proteomes" id="UP000076837"/>
    </source>
</evidence>
<comment type="caution">
    <text evidence="1">The sequence shown here is derived from an EMBL/GenBank/DDBJ whole genome shotgun (WGS) entry which is preliminary data.</text>
</comment>
<dbReference type="EMBL" id="JYNV01000290">
    <property type="protein sequence ID" value="KZM19847.1"/>
    <property type="molecule type" value="Genomic_DNA"/>
</dbReference>
<dbReference type="PANTHER" id="PTHR31184:SF2">
    <property type="entry name" value="HUNTINGTIN-INTERACTING PROTEIN K"/>
    <property type="match status" value="1"/>
</dbReference>
<keyword evidence="2" id="KW-1185">Reference proteome</keyword>
<dbReference type="CDD" id="cd14361">
    <property type="entry name" value="UBA_HYPK"/>
    <property type="match status" value="1"/>
</dbReference>
<dbReference type="STRING" id="5454.A0A162Y6R7"/>
<name>A0A162Y6R7_DIDRA</name>
<protein>
    <submittedName>
        <fullName evidence="1">Uncharacterized protein</fullName>
    </submittedName>
</protein>
<dbReference type="GO" id="GO:0043066">
    <property type="term" value="P:negative regulation of apoptotic process"/>
    <property type="evidence" value="ECO:0007669"/>
    <property type="project" value="TreeGrafter"/>
</dbReference>
<organism evidence="1 2">
    <name type="scientific">Didymella rabiei</name>
    <name type="common">Chickpea ascochyta blight fungus</name>
    <name type="synonym">Mycosphaerella rabiei</name>
    <dbReference type="NCBI Taxonomy" id="5454"/>
    <lineage>
        <taxon>Eukaryota</taxon>
        <taxon>Fungi</taxon>
        <taxon>Dikarya</taxon>
        <taxon>Ascomycota</taxon>
        <taxon>Pezizomycotina</taxon>
        <taxon>Dothideomycetes</taxon>
        <taxon>Pleosporomycetidae</taxon>
        <taxon>Pleosporales</taxon>
        <taxon>Pleosporineae</taxon>
        <taxon>Didymellaceae</taxon>
        <taxon>Ascochyta</taxon>
    </lineage>
</organism>
<dbReference type="PANTHER" id="PTHR31184">
    <property type="entry name" value="HUNTINGTIN-INTERACTING PROTEIN K FAMILY MEMBER"/>
    <property type="match status" value="1"/>
</dbReference>
<dbReference type="InterPro" id="IPR052617">
    <property type="entry name" value="Huntingtin-int_K"/>
</dbReference>
<accession>A0A162Y6R7</accession>
<gene>
    <name evidence="1" type="ORF">ST47_g9028</name>
</gene>
<dbReference type="OrthoDB" id="285219at2759"/>
<dbReference type="Pfam" id="PF19026">
    <property type="entry name" value="UBA_HYPK"/>
    <property type="match status" value="1"/>
</dbReference>
<sequence length="120" mass="12447">MAEPQPSAVQGGAADPHAPTSTADDRKAAAALSSLDAQGENGVKKEADSKALDKAMKNLHVKSSTVSEEKKNVKNVKVEPGDVNLLVSQLDLSKQKATDLLKAYDGSAVRAMTAFVSGKA</sequence>